<dbReference type="GeneID" id="20359059"/>
<dbReference type="EMBL" id="AFNW01000009">
    <property type="protein sequence ID" value="EKJ79397.1"/>
    <property type="molecule type" value="Genomic_DNA"/>
</dbReference>
<organism evidence="1 2">
    <name type="scientific">Fusarium pseudograminearum (strain CS3096)</name>
    <name type="common">Wheat and barley crown-rot fungus</name>
    <dbReference type="NCBI Taxonomy" id="1028729"/>
    <lineage>
        <taxon>Eukaryota</taxon>
        <taxon>Fungi</taxon>
        <taxon>Dikarya</taxon>
        <taxon>Ascomycota</taxon>
        <taxon>Pezizomycotina</taxon>
        <taxon>Sordariomycetes</taxon>
        <taxon>Hypocreomycetidae</taxon>
        <taxon>Hypocreales</taxon>
        <taxon>Nectriaceae</taxon>
        <taxon>Fusarium</taxon>
    </lineage>
</organism>
<gene>
    <name evidence="1" type="ORF">FPSE_00439</name>
</gene>
<reference evidence="1 2" key="1">
    <citation type="journal article" date="2012" name="PLoS Pathog.">
        <title>Comparative pathogenomics reveals horizontally acquired novel virulence genes in fungi infecting cereal hosts.</title>
        <authorList>
            <person name="Gardiner D.M."/>
            <person name="McDonald M.C."/>
            <person name="Covarelli L."/>
            <person name="Solomon P.S."/>
            <person name="Rusu A.G."/>
            <person name="Marshall M."/>
            <person name="Kazan K."/>
            <person name="Chakraborty S."/>
            <person name="McDonald B.A."/>
            <person name="Manners J.M."/>
        </authorList>
    </citation>
    <scope>NUCLEOTIDE SEQUENCE [LARGE SCALE GENOMIC DNA]</scope>
    <source>
        <strain evidence="1 2">CS3096</strain>
    </source>
</reference>
<accession>K3VU93</accession>
<dbReference type="AlphaFoldDB" id="K3VU93"/>
<dbReference type="Proteomes" id="UP000007978">
    <property type="component" value="Chromosome 1"/>
</dbReference>
<protein>
    <submittedName>
        <fullName evidence="1">Uncharacterized protein</fullName>
    </submittedName>
</protein>
<keyword evidence="2" id="KW-1185">Reference proteome</keyword>
<comment type="caution">
    <text evidence="1">The sequence shown here is derived from an EMBL/GenBank/DDBJ whole genome shotgun (WGS) entry which is preliminary data.</text>
</comment>
<sequence length="33" mass="3827">MYRQILLLLDSVASLATYRYTIEASVYVVFITL</sequence>
<evidence type="ECO:0000313" key="2">
    <source>
        <dbReference type="Proteomes" id="UP000007978"/>
    </source>
</evidence>
<dbReference type="HOGENOM" id="CLU_3384852_0_0_1"/>
<dbReference type="RefSeq" id="XP_009251834.1">
    <property type="nucleotide sequence ID" value="XM_009253559.1"/>
</dbReference>
<name>K3VU93_FUSPC</name>
<proteinExistence type="predicted"/>
<evidence type="ECO:0000313" key="1">
    <source>
        <dbReference type="EMBL" id="EKJ79397.1"/>
    </source>
</evidence>
<dbReference type="KEGG" id="fpu:FPSE_00439"/>